<proteinExistence type="predicted"/>
<feature type="compositionally biased region" description="Basic and acidic residues" evidence="1">
    <location>
        <begin position="31"/>
        <end position="40"/>
    </location>
</feature>
<feature type="compositionally biased region" description="Low complexity" evidence="1">
    <location>
        <begin position="13"/>
        <end position="28"/>
    </location>
</feature>
<protein>
    <submittedName>
        <fullName evidence="2">Uncharacterized protein</fullName>
    </submittedName>
</protein>
<dbReference type="AlphaFoldDB" id="A0A6J4KMP9"/>
<gene>
    <name evidence="2" type="ORF">AVDCRST_MAG40-840</name>
</gene>
<feature type="compositionally biased region" description="Basic residues" evidence="1">
    <location>
        <begin position="85"/>
        <end position="94"/>
    </location>
</feature>
<reference evidence="2" key="1">
    <citation type="submission" date="2020-02" db="EMBL/GenBank/DDBJ databases">
        <authorList>
            <person name="Meier V. D."/>
        </authorList>
    </citation>
    <scope>NUCLEOTIDE SEQUENCE</scope>
    <source>
        <strain evidence="2">AVDCRST_MAG40</strain>
    </source>
</reference>
<sequence length="119" mass="12531">GAGHHRRGGVGRGVARGAPGTPGRGAVRLRPARDGVDRRVGARPAALAAARDRGEPHAASRGAAAGERERDRRLPLPPHAQARGRAPRARRVRPPRARLLLRLHAPRVAARAQPGARAV</sequence>
<evidence type="ECO:0000256" key="1">
    <source>
        <dbReference type="SAM" id="MobiDB-lite"/>
    </source>
</evidence>
<organism evidence="2">
    <name type="scientific">uncultured Gemmatimonadaceae bacterium</name>
    <dbReference type="NCBI Taxonomy" id="246130"/>
    <lineage>
        <taxon>Bacteria</taxon>
        <taxon>Pseudomonadati</taxon>
        <taxon>Gemmatimonadota</taxon>
        <taxon>Gemmatimonadia</taxon>
        <taxon>Gemmatimonadales</taxon>
        <taxon>Gemmatimonadaceae</taxon>
        <taxon>environmental samples</taxon>
    </lineage>
</organism>
<evidence type="ECO:0000313" key="2">
    <source>
        <dbReference type="EMBL" id="CAA9308755.1"/>
    </source>
</evidence>
<accession>A0A6J4KMP9</accession>
<feature type="non-terminal residue" evidence="2">
    <location>
        <position position="119"/>
    </location>
</feature>
<feature type="region of interest" description="Disordered" evidence="1">
    <location>
        <begin position="1"/>
        <end position="94"/>
    </location>
</feature>
<feature type="non-terminal residue" evidence="2">
    <location>
        <position position="1"/>
    </location>
</feature>
<dbReference type="EMBL" id="CADCTX010000247">
    <property type="protein sequence ID" value="CAA9308755.1"/>
    <property type="molecule type" value="Genomic_DNA"/>
</dbReference>
<name>A0A6J4KMP9_9BACT</name>